<accession>A0ABR2Z8B5</accession>
<feature type="region of interest" description="Disordered" evidence="1">
    <location>
        <begin position="21"/>
        <end position="45"/>
    </location>
</feature>
<evidence type="ECO:0000313" key="2">
    <source>
        <dbReference type="EMBL" id="KAL0057580.1"/>
    </source>
</evidence>
<sequence>SNRRQRPNLKVTALPITAARPEHVSEKTRECRKQVDSPGPTVTDDQRVDSELLARFDMIMERVARSREVDSPGDNQRARARGMDSEVLDKLDMIMERVARLEAPPDYASNRS</sequence>
<reference evidence="2 3" key="1">
    <citation type="submission" date="2024-05" db="EMBL/GenBank/DDBJ databases">
        <title>A draft genome resource for the thread blight pathogen Marasmius tenuissimus strain MS-2.</title>
        <authorList>
            <person name="Yulfo-Soto G.E."/>
            <person name="Baruah I.K."/>
            <person name="Amoako-Attah I."/>
            <person name="Bukari Y."/>
            <person name="Meinhardt L.W."/>
            <person name="Bailey B.A."/>
            <person name="Cohen S.P."/>
        </authorList>
    </citation>
    <scope>NUCLEOTIDE SEQUENCE [LARGE SCALE GENOMIC DNA]</scope>
    <source>
        <strain evidence="2 3">MS-2</strain>
    </source>
</reference>
<keyword evidence="3" id="KW-1185">Reference proteome</keyword>
<dbReference type="EMBL" id="JBBXMP010000489">
    <property type="protein sequence ID" value="KAL0057580.1"/>
    <property type="molecule type" value="Genomic_DNA"/>
</dbReference>
<evidence type="ECO:0000256" key="1">
    <source>
        <dbReference type="SAM" id="MobiDB-lite"/>
    </source>
</evidence>
<feature type="compositionally biased region" description="Basic and acidic residues" evidence="1">
    <location>
        <begin position="21"/>
        <end position="35"/>
    </location>
</feature>
<feature type="non-terminal residue" evidence="2">
    <location>
        <position position="1"/>
    </location>
</feature>
<evidence type="ECO:0000313" key="3">
    <source>
        <dbReference type="Proteomes" id="UP001437256"/>
    </source>
</evidence>
<comment type="caution">
    <text evidence="2">The sequence shown here is derived from an EMBL/GenBank/DDBJ whole genome shotgun (WGS) entry which is preliminary data.</text>
</comment>
<proteinExistence type="predicted"/>
<gene>
    <name evidence="2" type="ORF">AAF712_015773</name>
</gene>
<name>A0ABR2Z8B5_9AGAR</name>
<organism evidence="2 3">
    <name type="scientific">Marasmius tenuissimus</name>
    <dbReference type="NCBI Taxonomy" id="585030"/>
    <lineage>
        <taxon>Eukaryota</taxon>
        <taxon>Fungi</taxon>
        <taxon>Dikarya</taxon>
        <taxon>Basidiomycota</taxon>
        <taxon>Agaricomycotina</taxon>
        <taxon>Agaricomycetes</taxon>
        <taxon>Agaricomycetidae</taxon>
        <taxon>Agaricales</taxon>
        <taxon>Marasmiineae</taxon>
        <taxon>Marasmiaceae</taxon>
        <taxon>Marasmius</taxon>
    </lineage>
</organism>
<protein>
    <submittedName>
        <fullName evidence="2">Uncharacterized protein</fullName>
    </submittedName>
</protein>
<dbReference type="Proteomes" id="UP001437256">
    <property type="component" value="Unassembled WGS sequence"/>
</dbReference>